<dbReference type="Proteomes" id="UP000325315">
    <property type="component" value="Unassembled WGS sequence"/>
</dbReference>
<gene>
    <name evidence="1" type="ORF">EPI10_000865</name>
</gene>
<comment type="caution">
    <text evidence="1">The sequence shown here is derived from an EMBL/GenBank/DDBJ whole genome shotgun (WGS) entry which is preliminary data.</text>
</comment>
<sequence>MKQDRKCKASRLSSRLDELNVGDPDKENLVELVEIKLALNLEVDKDESSVQEKTGYILETEIHLIFIALRLFKKEKTRSGDCEIGIENGLVKNKG</sequence>
<evidence type="ECO:0000313" key="2">
    <source>
        <dbReference type="Proteomes" id="UP000325315"/>
    </source>
</evidence>
<evidence type="ECO:0000313" key="1">
    <source>
        <dbReference type="EMBL" id="KAA3465724.1"/>
    </source>
</evidence>
<name>A0A5B6V9G9_9ROSI</name>
<keyword evidence="2" id="KW-1185">Reference proteome</keyword>
<dbReference type="AlphaFoldDB" id="A0A5B6V9G9"/>
<proteinExistence type="predicted"/>
<protein>
    <submittedName>
        <fullName evidence="1">Uncharacterized protein</fullName>
    </submittedName>
</protein>
<dbReference type="EMBL" id="SMMG02000007">
    <property type="protein sequence ID" value="KAA3465724.1"/>
    <property type="molecule type" value="Genomic_DNA"/>
</dbReference>
<reference evidence="2" key="1">
    <citation type="journal article" date="2019" name="Plant Biotechnol. J.">
        <title>Genome sequencing of the Australian wild diploid species Gossypium australe highlights disease resistance and delayed gland morphogenesis.</title>
        <authorList>
            <person name="Cai Y."/>
            <person name="Cai X."/>
            <person name="Wang Q."/>
            <person name="Wang P."/>
            <person name="Zhang Y."/>
            <person name="Cai C."/>
            <person name="Xu Y."/>
            <person name="Wang K."/>
            <person name="Zhou Z."/>
            <person name="Wang C."/>
            <person name="Geng S."/>
            <person name="Li B."/>
            <person name="Dong Q."/>
            <person name="Hou Y."/>
            <person name="Wang H."/>
            <person name="Ai P."/>
            <person name="Liu Z."/>
            <person name="Yi F."/>
            <person name="Sun M."/>
            <person name="An G."/>
            <person name="Cheng J."/>
            <person name="Zhang Y."/>
            <person name="Shi Q."/>
            <person name="Xie Y."/>
            <person name="Shi X."/>
            <person name="Chang Y."/>
            <person name="Huang F."/>
            <person name="Chen Y."/>
            <person name="Hong S."/>
            <person name="Mi L."/>
            <person name="Sun Q."/>
            <person name="Zhang L."/>
            <person name="Zhou B."/>
            <person name="Peng R."/>
            <person name="Zhang X."/>
            <person name="Liu F."/>
        </authorList>
    </citation>
    <scope>NUCLEOTIDE SEQUENCE [LARGE SCALE GENOMIC DNA]</scope>
    <source>
        <strain evidence="2">cv. PA1801</strain>
    </source>
</reference>
<accession>A0A5B6V9G9</accession>
<organism evidence="1 2">
    <name type="scientific">Gossypium australe</name>
    <dbReference type="NCBI Taxonomy" id="47621"/>
    <lineage>
        <taxon>Eukaryota</taxon>
        <taxon>Viridiplantae</taxon>
        <taxon>Streptophyta</taxon>
        <taxon>Embryophyta</taxon>
        <taxon>Tracheophyta</taxon>
        <taxon>Spermatophyta</taxon>
        <taxon>Magnoliopsida</taxon>
        <taxon>eudicotyledons</taxon>
        <taxon>Gunneridae</taxon>
        <taxon>Pentapetalae</taxon>
        <taxon>rosids</taxon>
        <taxon>malvids</taxon>
        <taxon>Malvales</taxon>
        <taxon>Malvaceae</taxon>
        <taxon>Malvoideae</taxon>
        <taxon>Gossypium</taxon>
    </lineage>
</organism>